<accession>S5Z1H6</accession>
<proteinExistence type="predicted"/>
<dbReference type="KEGG" id="pami:JCM7686_pAMI5p230"/>
<sequence length="190" mass="21107">MPMNYQPGVGYYWSGPGRPARTDAFSARLVEGFLLSQYANHTSLATFIREHRFALEQGTLNQLHRRHIISWETIKSFALACARLNPDPSSREVYGLISQVFSHFGVEPLARNAQTKAHGAERASAWTAVANEMCWTDSNVFIGPSANNHGTEIDLAIGARTEEIAFFLAGTAWRSAIPIEYQMRTFASAV</sequence>
<reference evidence="1 2" key="1">
    <citation type="journal article" date="2014" name="BMC Genomics">
        <title>Architecture and functions of a multipartite genome of the methylotrophic bacterium Paracoccus aminophilus JCM 7686, containing primary and secondary chromids.</title>
        <authorList>
            <person name="Dziewit L."/>
            <person name="Czarnecki J."/>
            <person name="Wibberg D."/>
            <person name="Radlinska M."/>
            <person name="Mrozek P."/>
            <person name="Szymczak M."/>
            <person name="Schluter A."/>
            <person name="Puhler A."/>
            <person name="Bartosik D."/>
        </authorList>
    </citation>
    <scope>NUCLEOTIDE SEQUENCE [LARGE SCALE GENOMIC DNA]</scope>
    <source>
        <strain evidence="1">JCM 7686</strain>
        <plasmid evidence="2">Plasmid pAMI5</plasmid>
    </source>
</reference>
<keyword evidence="2" id="KW-1185">Reference proteome</keyword>
<organism evidence="1 2">
    <name type="scientific">Paracoccus aminophilus JCM 7686</name>
    <dbReference type="NCBI Taxonomy" id="1367847"/>
    <lineage>
        <taxon>Bacteria</taxon>
        <taxon>Pseudomonadati</taxon>
        <taxon>Pseudomonadota</taxon>
        <taxon>Alphaproteobacteria</taxon>
        <taxon>Rhodobacterales</taxon>
        <taxon>Paracoccaceae</taxon>
        <taxon>Paracoccus</taxon>
    </lineage>
</organism>
<evidence type="ECO:0000313" key="2">
    <source>
        <dbReference type="Proteomes" id="UP000015480"/>
    </source>
</evidence>
<evidence type="ECO:0000313" key="1">
    <source>
        <dbReference type="EMBL" id="AGT11296.1"/>
    </source>
</evidence>
<name>S5Z1H6_PARAH</name>
<gene>
    <name evidence="1" type="ORF">JCM7686_pAMI5p230</name>
</gene>
<dbReference type="HOGENOM" id="CLU_1426759_0_0_5"/>
<dbReference type="Proteomes" id="UP000015480">
    <property type="component" value="Plasmid pAMI5"/>
</dbReference>
<dbReference type="PATRIC" id="fig|1367847.3.peg.4266"/>
<keyword evidence="1" id="KW-0614">Plasmid</keyword>
<dbReference type="EMBL" id="CP006653">
    <property type="protein sequence ID" value="AGT11296.1"/>
    <property type="molecule type" value="Genomic_DNA"/>
</dbReference>
<geneLocation type="plasmid" evidence="1 2">
    <name>pAMI5</name>
</geneLocation>
<dbReference type="AlphaFoldDB" id="S5Z1H6"/>
<protein>
    <submittedName>
        <fullName evidence="1">Uncharacterized protein</fullName>
    </submittedName>
</protein>